<gene>
    <name evidence="2" type="ORF">Airi02_001080</name>
</gene>
<evidence type="ECO:0000256" key="1">
    <source>
        <dbReference type="SAM" id="MobiDB-lite"/>
    </source>
</evidence>
<evidence type="ECO:0000313" key="2">
    <source>
        <dbReference type="EMBL" id="GLY82176.1"/>
    </source>
</evidence>
<protein>
    <submittedName>
        <fullName evidence="2">Uncharacterized protein</fullName>
    </submittedName>
</protein>
<dbReference type="AlphaFoldDB" id="A0A9W6VXU4"/>
<organism evidence="2 3">
    <name type="scientific">Actinoallomurus iriomotensis</name>
    <dbReference type="NCBI Taxonomy" id="478107"/>
    <lineage>
        <taxon>Bacteria</taxon>
        <taxon>Bacillati</taxon>
        <taxon>Actinomycetota</taxon>
        <taxon>Actinomycetes</taxon>
        <taxon>Streptosporangiales</taxon>
        <taxon>Thermomonosporaceae</taxon>
        <taxon>Actinoallomurus</taxon>
    </lineage>
</organism>
<accession>A0A9W6VXU4</accession>
<comment type="caution">
    <text evidence="2">The sequence shown here is derived from an EMBL/GenBank/DDBJ whole genome shotgun (WGS) entry which is preliminary data.</text>
</comment>
<sequence>MRSDLPFTDPLEPEEPPLAVPPLHAERPTRSTNAAAAAASAAKRRGRLSNPNLQHTRKPIGLLTCLDRGGDQC</sequence>
<evidence type="ECO:0000313" key="3">
    <source>
        <dbReference type="Proteomes" id="UP001165074"/>
    </source>
</evidence>
<reference evidence="2" key="1">
    <citation type="submission" date="2023-03" db="EMBL/GenBank/DDBJ databases">
        <title>Actinoallomurus iriomotensis NBRC 103684.</title>
        <authorList>
            <person name="Ichikawa N."/>
            <person name="Sato H."/>
            <person name="Tonouchi N."/>
        </authorList>
    </citation>
    <scope>NUCLEOTIDE SEQUENCE</scope>
    <source>
        <strain evidence="2">NBRC 103684</strain>
    </source>
</reference>
<name>A0A9W6VXU4_9ACTN</name>
<keyword evidence="3" id="KW-1185">Reference proteome</keyword>
<feature type="region of interest" description="Disordered" evidence="1">
    <location>
        <begin position="1"/>
        <end position="55"/>
    </location>
</feature>
<proteinExistence type="predicted"/>
<dbReference type="Proteomes" id="UP001165074">
    <property type="component" value="Unassembled WGS sequence"/>
</dbReference>
<dbReference type="EMBL" id="BSTK01000001">
    <property type="protein sequence ID" value="GLY82176.1"/>
    <property type="molecule type" value="Genomic_DNA"/>
</dbReference>